<dbReference type="RefSeq" id="WP_163958414.1">
    <property type="nucleotide sequence ID" value="NZ_BAAAES010000009.1"/>
</dbReference>
<comment type="caution">
    <text evidence="1">The sequence shown here is derived from an EMBL/GenBank/DDBJ whole genome shotgun (WGS) entry which is preliminary data.</text>
</comment>
<sequence length="156" mass="16823">MIHYTLPPRRSPRLAGAIHSAVEARTSTAPVTAERYLRLRREAAGLTILQAARRMFGSDDGKVRIAVDLITALETPGVRAKVGLTLDRLSLAFSFDADVYRQLAHDPAARHPRVCFGCGCSQNDACVSADGHECCAWSPISRDGAAICTRCAGDDQ</sequence>
<dbReference type="Proteomes" id="UP001500238">
    <property type="component" value="Unassembled WGS sequence"/>
</dbReference>
<evidence type="ECO:0000313" key="2">
    <source>
        <dbReference type="Proteomes" id="UP001500238"/>
    </source>
</evidence>
<accession>A0ABN1HXT4</accession>
<evidence type="ECO:0000313" key="1">
    <source>
        <dbReference type="EMBL" id="GAA0672537.1"/>
    </source>
</evidence>
<reference evidence="1 2" key="1">
    <citation type="journal article" date="2019" name="Int. J. Syst. Evol. Microbiol.">
        <title>The Global Catalogue of Microorganisms (GCM) 10K type strain sequencing project: providing services to taxonomists for standard genome sequencing and annotation.</title>
        <authorList>
            <consortium name="The Broad Institute Genomics Platform"/>
            <consortium name="The Broad Institute Genome Sequencing Center for Infectious Disease"/>
            <person name="Wu L."/>
            <person name="Ma J."/>
        </authorList>
    </citation>
    <scope>NUCLEOTIDE SEQUENCE [LARGE SCALE GENOMIC DNA]</scope>
    <source>
        <strain evidence="1 2">JCM 14603</strain>
    </source>
</reference>
<organism evidence="1 2">
    <name type="scientific">Sphingomonas insulae</name>
    <dbReference type="NCBI Taxonomy" id="424800"/>
    <lineage>
        <taxon>Bacteria</taxon>
        <taxon>Pseudomonadati</taxon>
        <taxon>Pseudomonadota</taxon>
        <taxon>Alphaproteobacteria</taxon>
        <taxon>Sphingomonadales</taxon>
        <taxon>Sphingomonadaceae</taxon>
        <taxon>Sphingomonas</taxon>
    </lineage>
</organism>
<gene>
    <name evidence="1" type="ORF">GCM10009102_24790</name>
</gene>
<evidence type="ECO:0008006" key="3">
    <source>
        <dbReference type="Google" id="ProtNLM"/>
    </source>
</evidence>
<name>A0ABN1HXT4_9SPHN</name>
<proteinExistence type="predicted"/>
<protein>
    <recommendedName>
        <fullName evidence="3">Transcriptional regulator</fullName>
    </recommendedName>
</protein>
<dbReference type="EMBL" id="BAAAES010000009">
    <property type="protein sequence ID" value="GAA0672537.1"/>
    <property type="molecule type" value="Genomic_DNA"/>
</dbReference>
<keyword evidence="2" id="KW-1185">Reference proteome</keyword>